<dbReference type="eggNOG" id="COG0253">
    <property type="taxonomic scope" value="Bacteria"/>
</dbReference>
<protein>
    <submittedName>
        <fullName evidence="3 4">Epimerase</fullName>
    </submittedName>
</protein>
<dbReference type="HOGENOM" id="CLU_839045_0_0_6"/>
<comment type="similarity">
    <text evidence="1">Belongs to the diaminopimelate epimerase family.</text>
</comment>
<gene>
    <name evidence="4" type="ordered locus">PFLU_2104</name>
</gene>
<evidence type="ECO:0000313" key="3">
    <source>
        <dbReference type="EMBL" id="CAI2796365.1"/>
    </source>
</evidence>
<evidence type="ECO:0000256" key="1">
    <source>
        <dbReference type="ARBA" id="ARBA00010219"/>
    </source>
</evidence>
<reference evidence="3" key="2">
    <citation type="submission" date="2023-10" db="EMBL/GenBank/DDBJ databases">
        <authorList>
            <person name="Fortmann-Grote C."/>
        </authorList>
    </citation>
    <scope>NUCLEOTIDE SEQUENCE</scope>
    <source>
        <strain evidence="3">SBW25</strain>
    </source>
</reference>
<dbReference type="EMBL" id="OV986001">
    <property type="protein sequence ID" value="CAI2796365.1"/>
    <property type="molecule type" value="Genomic_DNA"/>
</dbReference>
<reference evidence="4" key="1">
    <citation type="journal article" date="2009" name="Genome Biol.">
        <title>Genomic and genetic analyses of diversity and plant interactions of Pseudomonas fluorescens.</title>
        <authorList>
            <person name="Silby M.W."/>
            <person name="Cerdeno-Tarraga A.M."/>
            <person name="Vernikos G.S."/>
            <person name="Giddens S.R."/>
            <person name="Jackson R.W."/>
            <person name="Preston G.M."/>
            <person name="Zhang X.X."/>
            <person name="Moon C.D."/>
            <person name="Gehrig S.M."/>
            <person name="Godfrey S.A."/>
            <person name="Knight C.G."/>
            <person name="Malone J.G."/>
            <person name="Robinson Z."/>
            <person name="Spiers A.J."/>
            <person name="Harris S."/>
            <person name="Challis G.L."/>
            <person name="Yaxley A.M."/>
            <person name="Harris D."/>
            <person name="Seeger K."/>
            <person name="Murphy L."/>
            <person name="Rutter S."/>
            <person name="Squares R."/>
            <person name="Quail M.A."/>
            <person name="Saunders E."/>
            <person name="Mavromatis K."/>
            <person name="Brettin T.S."/>
            <person name="Bentley S.D."/>
            <person name="Hothersall J."/>
            <person name="Stephens E."/>
            <person name="Thomas C.M."/>
            <person name="Parkhill J."/>
            <person name="Levy S.B."/>
            <person name="Rainey P.B."/>
            <person name="Thomson N.R."/>
        </authorList>
    </citation>
    <scope>NUCLEOTIDE SEQUENCE [LARGE SCALE GENOMIC DNA]</scope>
    <source>
        <strain evidence="4">SBW25</strain>
    </source>
</reference>
<accession>C3K5S1</accession>
<dbReference type="Pfam" id="PF01678">
    <property type="entry name" value="DAP_epimerase"/>
    <property type="match status" value="1"/>
</dbReference>
<dbReference type="Gene3D" id="3.10.310.10">
    <property type="entry name" value="Diaminopimelate Epimerase, Chain A, domain 1"/>
    <property type="match status" value="2"/>
</dbReference>
<dbReference type="PANTHER" id="PTHR31689">
    <property type="entry name" value="DIAMINOPIMELATE EPIMERASE, CHLOROPLASTIC"/>
    <property type="match status" value="1"/>
</dbReference>
<dbReference type="AlphaFoldDB" id="C3K5S1"/>
<proteinExistence type="inferred from homology"/>
<sequence length="346" mass="36435">MCRQPNGRTDEAVQANHAMTLFYDARGNIYGVVSPALLRNKGIEVPDSAALAARTRSRWTASAVASECGWGAIPRPADAKAHRCDGLLVGPFQAEPPFDLLIVNTDGSLAERSGNGLTIFAQALTEQALMTDACELRVHHDKTDAVSPVATRVEPSVREDVAGFWLELGLPTFGPSAVGAQGVDQAFLEGAELSHISELTAINPQWATSQFVRVGNPHCVTLVERVSALPDNAQMQQPALFEALKAIAFAPPAGGGQPCAAGVNLQWAARESRNRLIARVFERGEGPTASSGTSASAVACAAWRAGWVESGDIAVVMPGGIAPVRLHTQDKTLLSVSLFGAARLQG</sequence>
<name>C3K5S1_PSEFS</name>
<dbReference type="PANTHER" id="PTHR31689:SF0">
    <property type="entry name" value="DIAMINOPIMELATE EPIMERASE"/>
    <property type="match status" value="1"/>
</dbReference>
<keyword evidence="2" id="KW-0413">Isomerase</keyword>
<dbReference type="KEGG" id="pfs:PFLU_2104"/>
<dbReference type="GO" id="GO:0009089">
    <property type="term" value="P:lysine biosynthetic process via diaminopimelate"/>
    <property type="evidence" value="ECO:0007669"/>
    <property type="project" value="InterPro"/>
</dbReference>
<dbReference type="GO" id="GO:0005829">
    <property type="term" value="C:cytosol"/>
    <property type="evidence" value="ECO:0007669"/>
    <property type="project" value="TreeGrafter"/>
</dbReference>
<dbReference type="SUPFAM" id="SSF54506">
    <property type="entry name" value="Diaminopimelate epimerase-like"/>
    <property type="match status" value="2"/>
</dbReference>
<dbReference type="Proteomes" id="UP001152918">
    <property type="component" value="Chromosome"/>
</dbReference>
<dbReference type="EMBL" id="AM181176">
    <property type="protein sequence ID" value="CAY48344.1"/>
    <property type="molecule type" value="Genomic_DNA"/>
</dbReference>
<organism evidence="4">
    <name type="scientific">Pseudomonas fluorescens (strain SBW25)</name>
    <dbReference type="NCBI Taxonomy" id="216595"/>
    <lineage>
        <taxon>Bacteria</taxon>
        <taxon>Pseudomonadati</taxon>
        <taxon>Pseudomonadota</taxon>
        <taxon>Gammaproteobacteria</taxon>
        <taxon>Pseudomonadales</taxon>
        <taxon>Pseudomonadaceae</taxon>
        <taxon>Pseudomonas</taxon>
    </lineage>
</organism>
<dbReference type="GO" id="GO:0008837">
    <property type="term" value="F:diaminopimelate epimerase activity"/>
    <property type="evidence" value="ECO:0007669"/>
    <property type="project" value="InterPro"/>
</dbReference>
<evidence type="ECO:0000313" key="4">
    <source>
        <dbReference type="EMBL" id="CAY48344.1"/>
    </source>
</evidence>
<dbReference type="InterPro" id="IPR001653">
    <property type="entry name" value="DAP_epimerase_DapF"/>
</dbReference>
<evidence type="ECO:0000256" key="2">
    <source>
        <dbReference type="ARBA" id="ARBA00023235"/>
    </source>
</evidence>